<comment type="subcellular location">
    <subcellularLocation>
        <location evidence="5">Nucleus</location>
    </subcellularLocation>
</comment>
<protein>
    <recommendedName>
        <fullName evidence="5">U6 snRNA phosphodiesterase</fullName>
        <ecNumber evidence="5">3.1.4.-</ecNumber>
    </recommendedName>
</protein>
<accession>A0AAN6EZA1</accession>
<comment type="similarity">
    <text evidence="5">Belongs to the 2H phosphoesterase superfamily. USB1 family.</text>
</comment>
<dbReference type="EC" id="3.1.4.-" evidence="5"/>
<feature type="region of interest" description="Disordered" evidence="6">
    <location>
        <begin position="1"/>
        <end position="74"/>
    </location>
</feature>
<comment type="function">
    <text evidence="5">Phosphodiesterase responsible for the U6 snRNA 3' end processing. Acts as an exoribonuclease (RNase) responsible for trimming the poly(U) tract of the last nucleotides in the pre-U6 snRNA molecule, leading to the formation of mature U6 snRNA.</text>
</comment>
<name>A0AAN6EZA1_EXODE</name>
<dbReference type="GO" id="GO:1990838">
    <property type="term" value="F:poly(U)-specific exoribonuclease activity, producing 3' uridine cyclic phosphate ends"/>
    <property type="evidence" value="ECO:0007669"/>
    <property type="project" value="UniProtKB-UniRule"/>
</dbReference>
<keyword evidence="7" id="KW-0269">Exonuclease</keyword>
<sequence>MLVDYSKSSNSESENDSNKTWRNEEGVSNKRKRKADEIVNVDGVSGTTQRRRVDEQQHKHKQSSSPPPLPPSFASLYATNVRTFAADDPSLHAGRKRQIPHVAGNWPTHVFLEWTPSRDQVEILDGVIDRVQQRNLGDIADSGGGTPSVKLHSFLRSELGALLPLHISLSAPLVLRTDQKSAFQERFCDELRTTRSSTTTTDGCRSGNSSRLGLQPFTVHVTGLDWVANQDGSRWFLVLKLSRPDNDELNTLLAVCNEVARRFGLQPLYEEDTKQEEVQEQDGTKRGHQHQQHQHQRQSREGTQKKQRQKEKREIKAGNDKSHAFHISIAWALHNPNPDYFGNDDHPVRMSQRSTLAHLEEEGINEQLRGLEIAFSSLKLKIGNSVIDIPFSS</sequence>
<reference evidence="7" key="1">
    <citation type="submission" date="2023-01" db="EMBL/GenBank/DDBJ databases">
        <title>Exophiala dermititidis isolated from Cystic Fibrosis Patient.</title>
        <authorList>
            <person name="Kurbessoian T."/>
            <person name="Crocker A."/>
            <person name="Murante D."/>
            <person name="Hogan D.A."/>
            <person name="Stajich J.E."/>
        </authorList>
    </citation>
    <scope>NUCLEOTIDE SEQUENCE</scope>
    <source>
        <strain evidence="7">Ex8</strain>
    </source>
</reference>
<evidence type="ECO:0000256" key="4">
    <source>
        <dbReference type="ARBA" id="ARBA00023242"/>
    </source>
</evidence>
<organism evidence="7 8">
    <name type="scientific">Exophiala dermatitidis</name>
    <name type="common">Black yeast-like fungus</name>
    <name type="synonym">Wangiella dermatitidis</name>
    <dbReference type="NCBI Taxonomy" id="5970"/>
    <lineage>
        <taxon>Eukaryota</taxon>
        <taxon>Fungi</taxon>
        <taxon>Dikarya</taxon>
        <taxon>Ascomycota</taxon>
        <taxon>Pezizomycotina</taxon>
        <taxon>Eurotiomycetes</taxon>
        <taxon>Chaetothyriomycetidae</taxon>
        <taxon>Chaetothyriales</taxon>
        <taxon>Herpotrichiellaceae</taxon>
        <taxon>Exophiala</taxon>
    </lineage>
</organism>
<dbReference type="InterPro" id="IPR027521">
    <property type="entry name" value="Usb1"/>
</dbReference>
<dbReference type="Proteomes" id="UP001161757">
    <property type="component" value="Unassembled WGS sequence"/>
</dbReference>
<feature type="active site" description="Proton donor/acceptor" evidence="5">
    <location>
        <position position="166"/>
    </location>
</feature>
<evidence type="ECO:0000313" key="7">
    <source>
        <dbReference type="EMBL" id="KAJ8994038.1"/>
    </source>
</evidence>
<dbReference type="GO" id="GO:0034477">
    <property type="term" value="P:U6 snRNA 3'-end processing"/>
    <property type="evidence" value="ECO:0007669"/>
    <property type="project" value="UniProtKB-UniRule"/>
</dbReference>
<feature type="active site" description="Proton donor/acceptor" evidence="5">
    <location>
        <position position="326"/>
    </location>
</feature>
<feature type="region of interest" description="Disordered" evidence="6">
    <location>
        <begin position="270"/>
        <end position="319"/>
    </location>
</feature>
<feature type="compositionally biased region" description="Basic and acidic residues" evidence="6">
    <location>
        <begin position="271"/>
        <end position="285"/>
    </location>
</feature>
<feature type="compositionally biased region" description="Low complexity" evidence="6">
    <location>
        <begin position="1"/>
        <end position="12"/>
    </location>
</feature>
<keyword evidence="3" id="KW-0456">Lyase</keyword>
<evidence type="ECO:0000256" key="3">
    <source>
        <dbReference type="ARBA" id="ARBA00023239"/>
    </source>
</evidence>
<dbReference type="EMBL" id="JAJGCB010000003">
    <property type="protein sequence ID" value="KAJ8994038.1"/>
    <property type="molecule type" value="Genomic_DNA"/>
</dbReference>
<keyword evidence="2 5" id="KW-0378">Hydrolase</keyword>
<dbReference type="PANTHER" id="PTHR13522">
    <property type="entry name" value="U6 SNRNA PHOSPHODIESTERASE 1"/>
    <property type="match status" value="1"/>
</dbReference>
<evidence type="ECO:0000256" key="2">
    <source>
        <dbReference type="ARBA" id="ARBA00022801"/>
    </source>
</evidence>
<keyword evidence="4 5" id="KW-0539">Nucleus</keyword>
<dbReference type="Pfam" id="PF09749">
    <property type="entry name" value="HVSL"/>
    <property type="match status" value="1"/>
</dbReference>
<dbReference type="PANTHER" id="PTHR13522:SF3">
    <property type="entry name" value="U6 SNRNA PHOSPHODIESTERASE 1"/>
    <property type="match status" value="1"/>
</dbReference>
<dbReference type="AlphaFoldDB" id="A0AAN6EZA1"/>
<comment type="caution">
    <text evidence="7">The sequence shown here is derived from an EMBL/GenBank/DDBJ whole genome shotgun (WGS) entry which is preliminary data.</text>
</comment>
<evidence type="ECO:0000256" key="6">
    <source>
        <dbReference type="SAM" id="MobiDB-lite"/>
    </source>
</evidence>
<evidence type="ECO:0000313" key="8">
    <source>
        <dbReference type="Proteomes" id="UP001161757"/>
    </source>
</evidence>
<dbReference type="Gene3D" id="3.90.1140.10">
    <property type="entry name" value="Cyclic phosphodiesterase"/>
    <property type="match status" value="1"/>
</dbReference>
<gene>
    <name evidence="5 7" type="primary">USB1</name>
    <name evidence="7" type="ORF">HRR80_002534</name>
</gene>
<dbReference type="GO" id="GO:0005634">
    <property type="term" value="C:nucleus"/>
    <property type="evidence" value="ECO:0007669"/>
    <property type="project" value="UniProtKB-SubCell"/>
</dbReference>
<keyword evidence="1 5" id="KW-0540">Nuclease</keyword>
<evidence type="ECO:0000256" key="5">
    <source>
        <dbReference type="HAMAP-Rule" id="MF_03040"/>
    </source>
</evidence>
<dbReference type="GO" id="GO:0016829">
    <property type="term" value="F:lyase activity"/>
    <property type="evidence" value="ECO:0007669"/>
    <property type="project" value="UniProtKB-KW"/>
</dbReference>
<evidence type="ECO:0000256" key="1">
    <source>
        <dbReference type="ARBA" id="ARBA00022722"/>
    </source>
</evidence>
<dbReference type="HAMAP" id="MF_03040">
    <property type="entry name" value="USB1"/>
    <property type="match status" value="1"/>
</dbReference>
<feature type="compositionally biased region" description="Basic residues" evidence="6">
    <location>
        <begin position="286"/>
        <end position="297"/>
    </location>
</feature>
<proteinExistence type="inferred from homology"/>
<feature type="compositionally biased region" description="Basic and acidic residues" evidence="6">
    <location>
        <begin position="16"/>
        <end position="28"/>
    </location>
</feature>